<dbReference type="Proteomes" id="UP000078290">
    <property type="component" value="Unassembled WGS sequence"/>
</dbReference>
<evidence type="ECO:0000256" key="2">
    <source>
        <dbReference type="ARBA" id="ARBA00022840"/>
    </source>
</evidence>
<proteinExistence type="predicted"/>
<dbReference type="InterPro" id="IPR025501">
    <property type="entry name" value="MinD_FleN"/>
</dbReference>
<gene>
    <name evidence="3" type="ORF">A7K69_05055</name>
</gene>
<dbReference type="InterPro" id="IPR033875">
    <property type="entry name" value="FlhG"/>
</dbReference>
<dbReference type="PANTHER" id="PTHR43384:SF4">
    <property type="entry name" value="CELLULOSE BIOSYNTHESIS PROTEIN BCSQ-RELATED"/>
    <property type="match status" value="1"/>
</dbReference>
<dbReference type="InterPro" id="IPR027417">
    <property type="entry name" value="P-loop_NTPase"/>
</dbReference>
<dbReference type="GO" id="GO:0016887">
    <property type="term" value="F:ATP hydrolysis activity"/>
    <property type="evidence" value="ECO:0007669"/>
    <property type="project" value="TreeGrafter"/>
</dbReference>
<reference evidence="4" key="1">
    <citation type="submission" date="2016-05" db="EMBL/GenBank/DDBJ databases">
        <authorList>
            <person name="Wang W."/>
            <person name="Zhu L."/>
        </authorList>
    </citation>
    <scope>NUCLEOTIDE SEQUENCE [LARGE SCALE GENOMIC DNA]</scope>
    <source>
        <strain evidence="4">W-2</strain>
    </source>
</reference>
<dbReference type="RefSeq" id="WP_064551017.1">
    <property type="nucleotide sequence ID" value="NZ_LXMA01000012.1"/>
</dbReference>
<dbReference type="SUPFAM" id="SSF52540">
    <property type="entry name" value="P-loop containing nucleoside triphosphate hydrolases"/>
    <property type="match status" value="1"/>
</dbReference>
<evidence type="ECO:0000256" key="1">
    <source>
        <dbReference type="ARBA" id="ARBA00022741"/>
    </source>
</evidence>
<dbReference type="Pfam" id="PF10609">
    <property type="entry name" value="ParA"/>
    <property type="match status" value="1"/>
</dbReference>
<dbReference type="PANTHER" id="PTHR43384">
    <property type="entry name" value="SEPTUM SITE-DETERMINING PROTEIN MIND HOMOLOG, CHLOROPLASTIC-RELATED"/>
    <property type="match status" value="1"/>
</dbReference>
<accession>A0A1B7KTI4</accession>
<evidence type="ECO:0000313" key="3">
    <source>
        <dbReference type="EMBL" id="OAT73353.1"/>
    </source>
</evidence>
<keyword evidence="1" id="KW-0547">Nucleotide-binding</keyword>
<organism evidence="3 4">
    <name type="scientific">Parageobacillus thermoglucosidasius</name>
    <name type="common">Geobacillus thermoglucosidasius</name>
    <dbReference type="NCBI Taxonomy" id="1426"/>
    <lineage>
        <taxon>Bacteria</taxon>
        <taxon>Bacillati</taxon>
        <taxon>Bacillota</taxon>
        <taxon>Bacilli</taxon>
        <taxon>Bacillales</taxon>
        <taxon>Anoxybacillaceae</taxon>
        <taxon>Parageobacillus</taxon>
    </lineage>
</organism>
<evidence type="ECO:0000313" key="4">
    <source>
        <dbReference type="Proteomes" id="UP000078290"/>
    </source>
</evidence>
<dbReference type="GO" id="GO:0005829">
    <property type="term" value="C:cytosol"/>
    <property type="evidence" value="ECO:0007669"/>
    <property type="project" value="TreeGrafter"/>
</dbReference>
<keyword evidence="2" id="KW-0067">ATP-binding</keyword>
<dbReference type="GO" id="GO:0051782">
    <property type="term" value="P:negative regulation of cell division"/>
    <property type="evidence" value="ECO:0007669"/>
    <property type="project" value="TreeGrafter"/>
</dbReference>
<protein>
    <submittedName>
        <fullName evidence="3">Cobyrinic acid a,c-diamide synthase</fullName>
    </submittedName>
</protein>
<dbReference type="OrthoDB" id="9816297at2"/>
<dbReference type="EMBL" id="LXMA01000012">
    <property type="protein sequence ID" value="OAT73353.1"/>
    <property type="molecule type" value="Genomic_DNA"/>
</dbReference>
<name>A0A1B7KTI4_PARTM</name>
<dbReference type="CDD" id="cd02038">
    <property type="entry name" value="FlhG-like"/>
    <property type="match status" value="1"/>
</dbReference>
<dbReference type="Gene3D" id="3.40.50.300">
    <property type="entry name" value="P-loop containing nucleotide triphosphate hydrolases"/>
    <property type="match status" value="1"/>
</dbReference>
<dbReference type="AlphaFoldDB" id="A0A1B7KTI4"/>
<dbReference type="GO" id="GO:0009898">
    <property type="term" value="C:cytoplasmic side of plasma membrane"/>
    <property type="evidence" value="ECO:0007669"/>
    <property type="project" value="TreeGrafter"/>
</dbReference>
<dbReference type="InterPro" id="IPR033756">
    <property type="entry name" value="YlxH/NBP35"/>
</dbReference>
<dbReference type="PIRSF" id="PIRSF003092">
    <property type="entry name" value="MinD"/>
    <property type="match status" value="1"/>
</dbReference>
<dbReference type="GO" id="GO:0005524">
    <property type="term" value="F:ATP binding"/>
    <property type="evidence" value="ECO:0007669"/>
    <property type="project" value="UniProtKB-KW"/>
</dbReference>
<sequence length="290" mass="33099">MRDQAESLRLRLSRQSELQRETKAIAITSGKGGVGKSNVSLNFSITLSKRGFRVLLLDMDIGMGNIDILLGQSSSATIIDLFHKRLSLYELIKNGPENISFIAGGTGLANVFTMDDEKIDYFLTQLQSVSEQYDYLIFDMGAGISEDRLRLLKSVHEIFIVTTPEPTAVTDAYAMMKYVHMQEKNVPFYVIVNRAQTEQEGWDTLQRLKRVAKQFLGKDIVPLGILPEDRSVSKAVVRQTPFLLFDPVSKASRAMHMLTDRYLSARFIDEERVHRPFNFFARLRHFLLER</sequence>
<comment type="caution">
    <text evidence="3">The sequence shown here is derived from an EMBL/GenBank/DDBJ whole genome shotgun (WGS) entry which is preliminary data.</text>
</comment>
<dbReference type="InterPro" id="IPR050625">
    <property type="entry name" value="ParA/MinD_ATPase"/>
</dbReference>